<dbReference type="SUPFAM" id="SSF56672">
    <property type="entry name" value="DNA/RNA polymerases"/>
    <property type="match status" value="1"/>
</dbReference>
<keyword evidence="1" id="KW-0227">DNA damage</keyword>
<evidence type="ECO:0000259" key="2">
    <source>
        <dbReference type="Pfam" id="PF00817"/>
    </source>
</evidence>
<dbReference type="InterPro" id="IPR001126">
    <property type="entry name" value="UmuC"/>
</dbReference>
<dbReference type="PANTHER" id="PTHR35369">
    <property type="entry name" value="BLR3025 PROTEIN-RELATED"/>
    <property type="match status" value="1"/>
</dbReference>
<dbReference type="AlphaFoldDB" id="A0A7G7YPV7"/>
<dbReference type="GO" id="GO:0006281">
    <property type="term" value="P:DNA repair"/>
    <property type="evidence" value="ECO:0007669"/>
    <property type="project" value="InterPro"/>
</dbReference>
<accession>A0A7G7YPV7</accession>
<dbReference type="RefSeq" id="WP_185770279.1">
    <property type="nucleotide sequence ID" value="NZ_CP046883.1"/>
</dbReference>
<keyword evidence="4" id="KW-1185">Reference proteome</keyword>
<proteinExistence type="predicted"/>
<dbReference type="EMBL" id="CP046883">
    <property type="protein sequence ID" value="QNH96527.1"/>
    <property type="molecule type" value="Genomic_DNA"/>
</dbReference>
<dbReference type="Pfam" id="PF00817">
    <property type="entry name" value="IMS"/>
    <property type="match status" value="1"/>
</dbReference>
<dbReference type="Gene3D" id="3.40.1170.60">
    <property type="match status" value="1"/>
</dbReference>
<dbReference type="Proteomes" id="UP000515275">
    <property type="component" value="Chromosome"/>
</dbReference>
<dbReference type="InterPro" id="IPR050356">
    <property type="entry name" value="SulA_CellDiv_inhibitor"/>
</dbReference>
<gene>
    <name evidence="3" type="ORF">GP473_07535</name>
</gene>
<protein>
    <submittedName>
        <fullName evidence="3">DNA polymerase Y family protein</fullName>
    </submittedName>
</protein>
<organism evidence="3 4">
    <name type="scientific">Corynebacterium anserum</name>
    <dbReference type="NCBI Taxonomy" id="2684406"/>
    <lineage>
        <taxon>Bacteria</taxon>
        <taxon>Bacillati</taxon>
        <taxon>Actinomycetota</taxon>
        <taxon>Actinomycetes</taxon>
        <taxon>Mycobacteriales</taxon>
        <taxon>Corynebacteriaceae</taxon>
        <taxon>Corynebacterium</taxon>
    </lineage>
</organism>
<dbReference type="InterPro" id="IPR043502">
    <property type="entry name" value="DNA/RNA_pol_sf"/>
</dbReference>
<reference evidence="3 4" key="1">
    <citation type="submission" date="2019-12" db="EMBL/GenBank/DDBJ databases">
        <title>Corynebacterium sp. nov., isolated from feces of the Anser Albifrons in China.</title>
        <authorList>
            <person name="Liu Q."/>
        </authorList>
    </citation>
    <scope>NUCLEOTIDE SEQUENCE [LARGE SCALE GENOMIC DNA]</scope>
    <source>
        <strain evidence="3 4">23H37-10</strain>
    </source>
</reference>
<evidence type="ECO:0000313" key="4">
    <source>
        <dbReference type="Proteomes" id="UP000515275"/>
    </source>
</evidence>
<name>A0A7G7YPV7_9CORY</name>
<dbReference type="CDD" id="cd03468">
    <property type="entry name" value="PolY_like"/>
    <property type="match status" value="1"/>
</dbReference>
<evidence type="ECO:0000256" key="1">
    <source>
        <dbReference type="ARBA" id="ARBA00022763"/>
    </source>
</evidence>
<sequence length="584" mass="63720">MSQRVTVLWFPDWPVYAIGRSKGWDVLEPAAIIVEHKILACNVAARRAGVKRGMKQRHALAACPQLLVSGDDSAQQAMVHEDVLTALSHVAAGIETLRPGLLVLPMTPLAKYYGSEDIAVELLLNAAVRMGADCLAGTADDVVTAVWAARAGYNVEPGGGARFVAELPIEVLASESALGAPYELVELLRQLGVHTVKQFAALPRANVAARCGAEGVRWHRVARGEVEREVAPHRGIPAIEVRHDMEEPIMQTETAAFIARQVAAQLHSKLCAAGDACLRLSVRAYLSPPSGYEGPTVIERVWRCREPLTESETAQRVRWQLDGWITRLRTNDAQRGYDEAAGQVGADWCGADVGIAAIELVPVETIPAGRVECTLWGGADEGIRAARAAAGRAQALIGVEKVLQPVHRGGRAVVGRVMTVPYGEQDPMCVTRLPTTHWEGELLHPLPALMGTRGIATEREKKGKEWKEGERITEERSTVAQLGINAEKTAQNPSFIHPAARLLVVDESDEPVYVTGRGMLNKCPAYVLWGNKRLCITGWAGPWPVDEEWWSQGKRYARLQVSTDEPSAYLLVCRGSIWRIEATY</sequence>
<feature type="domain" description="UmuC" evidence="2">
    <location>
        <begin position="29"/>
        <end position="145"/>
    </location>
</feature>
<evidence type="ECO:0000313" key="3">
    <source>
        <dbReference type="EMBL" id="QNH96527.1"/>
    </source>
</evidence>
<dbReference type="PANTHER" id="PTHR35369:SF2">
    <property type="entry name" value="BLR3025 PROTEIN"/>
    <property type="match status" value="1"/>
</dbReference>
<dbReference type="KEGG" id="cans:GP473_07535"/>